<keyword evidence="2" id="KW-1185">Reference proteome</keyword>
<protein>
    <submittedName>
        <fullName evidence="1">Uncharacterized protein</fullName>
    </submittedName>
</protein>
<evidence type="ECO:0000313" key="2">
    <source>
        <dbReference type="Proteomes" id="UP001064048"/>
    </source>
</evidence>
<gene>
    <name evidence="1" type="ORF">MSG28_003773</name>
</gene>
<accession>A0ACC0KGU8</accession>
<sequence length="92" mass="10127">MVEENVLKNCCGTVDLKKGAMIIAIWSMLKVIIPLISIAIALLMSMSQDGGKDEDNSDNDNDNEEAQIDLPMLVVDGYLHLVVLSYFLEIKG</sequence>
<reference evidence="1 2" key="1">
    <citation type="journal article" date="2022" name="Genome Biol. Evol.">
        <title>The Spruce Budworm Genome: Reconstructing the Evolutionary History of Antifreeze Proteins.</title>
        <authorList>
            <person name="Beliveau C."/>
            <person name="Gagne P."/>
            <person name="Picq S."/>
            <person name="Vernygora O."/>
            <person name="Keeling C.I."/>
            <person name="Pinkney K."/>
            <person name="Doucet D."/>
            <person name="Wen F."/>
            <person name="Johnston J.S."/>
            <person name="Maaroufi H."/>
            <person name="Boyle B."/>
            <person name="Laroche J."/>
            <person name="Dewar K."/>
            <person name="Juretic N."/>
            <person name="Blackburn G."/>
            <person name="Nisole A."/>
            <person name="Brunet B."/>
            <person name="Brandao M."/>
            <person name="Lumley L."/>
            <person name="Duan J."/>
            <person name="Quan G."/>
            <person name="Lucarotti C.J."/>
            <person name="Roe A.D."/>
            <person name="Sperling F.A.H."/>
            <person name="Levesque R.C."/>
            <person name="Cusson M."/>
        </authorList>
    </citation>
    <scope>NUCLEOTIDE SEQUENCE [LARGE SCALE GENOMIC DNA]</scope>
    <source>
        <strain evidence="1">Glfc:IPQL:Cfum</strain>
    </source>
</reference>
<dbReference type="Proteomes" id="UP001064048">
    <property type="component" value="Chromosome 6"/>
</dbReference>
<proteinExistence type="predicted"/>
<name>A0ACC0KGU8_CHOFU</name>
<organism evidence="1 2">
    <name type="scientific">Choristoneura fumiferana</name>
    <name type="common">Spruce budworm moth</name>
    <name type="synonym">Archips fumiferana</name>
    <dbReference type="NCBI Taxonomy" id="7141"/>
    <lineage>
        <taxon>Eukaryota</taxon>
        <taxon>Metazoa</taxon>
        <taxon>Ecdysozoa</taxon>
        <taxon>Arthropoda</taxon>
        <taxon>Hexapoda</taxon>
        <taxon>Insecta</taxon>
        <taxon>Pterygota</taxon>
        <taxon>Neoptera</taxon>
        <taxon>Endopterygota</taxon>
        <taxon>Lepidoptera</taxon>
        <taxon>Glossata</taxon>
        <taxon>Ditrysia</taxon>
        <taxon>Tortricoidea</taxon>
        <taxon>Tortricidae</taxon>
        <taxon>Tortricinae</taxon>
        <taxon>Choristoneura</taxon>
    </lineage>
</organism>
<evidence type="ECO:0000313" key="1">
    <source>
        <dbReference type="EMBL" id="KAI8435470.1"/>
    </source>
</evidence>
<dbReference type="EMBL" id="CM046106">
    <property type="protein sequence ID" value="KAI8435470.1"/>
    <property type="molecule type" value="Genomic_DNA"/>
</dbReference>
<comment type="caution">
    <text evidence="1">The sequence shown here is derived from an EMBL/GenBank/DDBJ whole genome shotgun (WGS) entry which is preliminary data.</text>
</comment>